<gene>
    <name evidence="3" type="ORF">J8F10_35795</name>
</gene>
<feature type="domain" description="GFO/IDH/MocA-like oxidoreductase" evidence="2">
    <location>
        <begin position="143"/>
        <end position="264"/>
    </location>
</feature>
<dbReference type="SUPFAM" id="SSF51735">
    <property type="entry name" value="NAD(P)-binding Rossmann-fold domains"/>
    <property type="match status" value="1"/>
</dbReference>
<reference evidence="3 4" key="1">
    <citation type="submission" date="2021-04" db="EMBL/GenBank/DDBJ databases">
        <authorList>
            <person name="Ivanova A."/>
        </authorList>
    </citation>
    <scope>NUCLEOTIDE SEQUENCE [LARGE SCALE GENOMIC DNA]</scope>
    <source>
        <strain evidence="3 4">G18</strain>
    </source>
</reference>
<name>A0ABS5C3Z9_9BACT</name>
<dbReference type="PANTHER" id="PTHR46368:SF4">
    <property type="entry name" value="OS10G0403700 PROTEIN"/>
    <property type="match status" value="1"/>
</dbReference>
<dbReference type="Gene3D" id="3.30.360.10">
    <property type="entry name" value="Dihydrodipicolinate Reductase, domain 2"/>
    <property type="match status" value="1"/>
</dbReference>
<dbReference type="InterPro" id="IPR000683">
    <property type="entry name" value="Gfo/Idh/MocA-like_OxRdtase_N"/>
</dbReference>
<dbReference type="Gene3D" id="3.40.50.720">
    <property type="entry name" value="NAD(P)-binding Rossmann-like Domain"/>
    <property type="match status" value="1"/>
</dbReference>
<dbReference type="EMBL" id="JAGKQQ010000002">
    <property type="protein sequence ID" value="MBP3960618.1"/>
    <property type="molecule type" value="Genomic_DNA"/>
</dbReference>
<organism evidence="3 4">
    <name type="scientific">Gemmata palustris</name>
    <dbReference type="NCBI Taxonomy" id="2822762"/>
    <lineage>
        <taxon>Bacteria</taxon>
        <taxon>Pseudomonadati</taxon>
        <taxon>Planctomycetota</taxon>
        <taxon>Planctomycetia</taxon>
        <taxon>Gemmatales</taxon>
        <taxon>Gemmataceae</taxon>
        <taxon>Gemmata</taxon>
    </lineage>
</organism>
<dbReference type="Pfam" id="PF22725">
    <property type="entry name" value="GFO_IDH_MocA_C3"/>
    <property type="match status" value="1"/>
</dbReference>
<dbReference type="Pfam" id="PF01408">
    <property type="entry name" value="GFO_IDH_MocA"/>
    <property type="match status" value="1"/>
</dbReference>
<dbReference type="Proteomes" id="UP000676565">
    <property type="component" value="Unassembled WGS sequence"/>
</dbReference>
<evidence type="ECO:0000313" key="3">
    <source>
        <dbReference type="EMBL" id="MBP3960618.1"/>
    </source>
</evidence>
<comment type="caution">
    <text evidence="3">The sequence shown here is derived from an EMBL/GenBank/DDBJ whole genome shotgun (WGS) entry which is preliminary data.</text>
</comment>
<keyword evidence="4" id="KW-1185">Reference proteome</keyword>
<evidence type="ECO:0000259" key="2">
    <source>
        <dbReference type="Pfam" id="PF22725"/>
    </source>
</evidence>
<evidence type="ECO:0000259" key="1">
    <source>
        <dbReference type="Pfam" id="PF01408"/>
    </source>
</evidence>
<evidence type="ECO:0000313" key="4">
    <source>
        <dbReference type="Proteomes" id="UP000676565"/>
    </source>
</evidence>
<feature type="domain" description="Gfo/Idh/MocA-like oxidoreductase N-terminal" evidence="1">
    <location>
        <begin position="7"/>
        <end position="128"/>
    </location>
</feature>
<dbReference type="SUPFAM" id="SSF55347">
    <property type="entry name" value="Glyceraldehyde-3-phosphate dehydrogenase-like, C-terminal domain"/>
    <property type="match status" value="1"/>
</dbReference>
<dbReference type="RefSeq" id="WP_210662833.1">
    <property type="nucleotide sequence ID" value="NZ_JAGKQQ010000002.1"/>
</dbReference>
<dbReference type="PANTHER" id="PTHR46368">
    <property type="match status" value="1"/>
</dbReference>
<dbReference type="InterPro" id="IPR055170">
    <property type="entry name" value="GFO_IDH_MocA-like_dom"/>
</dbReference>
<proteinExistence type="predicted"/>
<protein>
    <submittedName>
        <fullName evidence="3">Gfo/Idh/MocA family oxidoreductase</fullName>
    </submittedName>
</protein>
<dbReference type="InterPro" id="IPR036291">
    <property type="entry name" value="NAD(P)-bd_dom_sf"/>
</dbReference>
<sequence length="365" mass="40088">MASSICRWGIMGAANIARKNWKAIRFAENATLTAVASREPSRAKEWLDANQAECPFATVPTACTYDELLKRADVDAVYIPLPTGIRREWVVKAANAGKHVLCEKPCGPDAGELRAMIDACNASKVQFMDGVMFMHGKRLPLLRSTIDDGETVGELRRIATQFSFAAGDDFLKGNIRVSNALEPLGALGDLGWYNIRFSLFVMKYQLPTKVSGRMLTEHGPAGATVPLEFSGELFWDNGVSASFYCSFNTELQQWAHVSGTKGSIAVRDFVLPYYGCEAEFVADRPVFNVKGTSYHWESHPRRFAVTEYSDGAPDAQETNMVRTFSGLVLSGKVDPMWPDVALKTQTVMDTCLASARAGGVLMDVK</sequence>
<accession>A0ABS5C3Z9</accession>